<keyword evidence="3 4" id="KW-0472">Membrane</keyword>
<evidence type="ECO:0000313" key="6">
    <source>
        <dbReference type="EMBL" id="GFH10066.1"/>
    </source>
</evidence>
<keyword evidence="4" id="KW-1133">Transmembrane helix</keyword>
<dbReference type="AlphaFoldDB" id="A0A699YT02"/>
<dbReference type="InterPro" id="IPR017900">
    <property type="entry name" value="4Fe4S_Fe_S_CS"/>
</dbReference>
<evidence type="ECO:0000256" key="1">
    <source>
        <dbReference type="ARBA" id="ARBA00004236"/>
    </source>
</evidence>
<dbReference type="GO" id="GO:0005886">
    <property type="term" value="C:plasma membrane"/>
    <property type="evidence" value="ECO:0007669"/>
    <property type="project" value="UniProtKB-SubCell"/>
</dbReference>
<feature type="non-terminal residue" evidence="6">
    <location>
        <position position="263"/>
    </location>
</feature>
<feature type="transmembrane region" description="Helical" evidence="4">
    <location>
        <begin position="93"/>
        <end position="113"/>
    </location>
</feature>
<dbReference type="PROSITE" id="PS51379">
    <property type="entry name" value="4FE4S_FER_2"/>
    <property type="match status" value="1"/>
</dbReference>
<feature type="transmembrane region" description="Helical" evidence="4">
    <location>
        <begin position="182"/>
        <end position="206"/>
    </location>
</feature>
<dbReference type="Proteomes" id="UP000485058">
    <property type="component" value="Unassembled WGS sequence"/>
</dbReference>
<dbReference type="PROSITE" id="PS00198">
    <property type="entry name" value="4FE4S_FER_1"/>
    <property type="match status" value="1"/>
</dbReference>
<protein>
    <recommendedName>
        <fullName evidence="5">4Fe-4S ferredoxin-type domain-containing protein</fullName>
    </recommendedName>
</protein>
<comment type="caution">
    <text evidence="6">The sequence shown here is derived from an EMBL/GenBank/DDBJ whole genome shotgun (WGS) entry which is preliminary data.</text>
</comment>
<evidence type="ECO:0000259" key="5">
    <source>
        <dbReference type="PROSITE" id="PS51379"/>
    </source>
</evidence>
<reference evidence="6 7" key="1">
    <citation type="submission" date="2020-02" db="EMBL/GenBank/DDBJ databases">
        <title>Draft genome sequence of Haematococcus lacustris strain NIES-144.</title>
        <authorList>
            <person name="Morimoto D."/>
            <person name="Nakagawa S."/>
            <person name="Yoshida T."/>
            <person name="Sawayama S."/>
        </authorList>
    </citation>
    <scope>NUCLEOTIDE SEQUENCE [LARGE SCALE GENOMIC DNA]</scope>
    <source>
        <strain evidence="6 7">NIES-144</strain>
    </source>
</reference>
<keyword evidence="4" id="KW-0812">Transmembrane</keyword>
<dbReference type="PANTHER" id="PTHR30224">
    <property type="entry name" value="ELECTRON TRANSPORT PROTEIN"/>
    <property type="match status" value="1"/>
</dbReference>
<evidence type="ECO:0000256" key="2">
    <source>
        <dbReference type="ARBA" id="ARBA00022475"/>
    </source>
</evidence>
<keyword evidence="7" id="KW-1185">Reference proteome</keyword>
<dbReference type="InterPro" id="IPR017896">
    <property type="entry name" value="4Fe4S_Fe-S-bd"/>
</dbReference>
<sequence length="263" mass="27897">MNVFWAMWWPGIFIVYPFLGRVWCAVEAGGPWFLTALFAAILVWEQGGPAAPPDGQDTTGCPLYSHPAQLQDNKNCTLCMTCLKACPHKSVQLSHILASLAVLAAPGLLAVAADAGGRLALSRLQQRAPAPLKHLGYGYLPLVWAATLAHYEKPLLSEAGRVLQVAGAMVGWSASSDLPYLAAHPAVIAFIQGSTLLLGTAAALALTRKLGGVPWRCCCLSISIVTPSHLHCQQAAVRGRLVDEDGCVDPTHTQPTKAISSCQ</sequence>
<feature type="non-terminal residue" evidence="6">
    <location>
        <position position="1"/>
    </location>
</feature>
<feature type="transmembrane region" description="Helical" evidence="4">
    <location>
        <begin position="6"/>
        <end position="24"/>
    </location>
</feature>
<keyword evidence="2" id="KW-1003">Cell membrane</keyword>
<dbReference type="InterPro" id="IPR052378">
    <property type="entry name" value="NosR_regulator"/>
</dbReference>
<accession>A0A699YT02</accession>
<evidence type="ECO:0000256" key="3">
    <source>
        <dbReference type="ARBA" id="ARBA00023136"/>
    </source>
</evidence>
<proteinExistence type="predicted"/>
<evidence type="ECO:0000256" key="4">
    <source>
        <dbReference type="SAM" id="Phobius"/>
    </source>
</evidence>
<dbReference type="EMBL" id="BLLF01000284">
    <property type="protein sequence ID" value="GFH10066.1"/>
    <property type="molecule type" value="Genomic_DNA"/>
</dbReference>
<dbReference type="PANTHER" id="PTHR30224:SF4">
    <property type="entry name" value="ELECTRON TRANSPORT PROTEIN YCCM-RELATED"/>
    <property type="match status" value="1"/>
</dbReference>
<comment type="subcellular location">
    <subcellularLocation>
        <location evidence="1">Cell membrane</location>
    </subcellularLocation>
</comment>
<feature type="domain" description="4Fe-4S ferredoxin-type" evidence="5">
    <location>
        <begin position="66"/>
        <end position="96"/>
    </location>
</feature>
<evidence type="ECO:0000313" key="7">
    <source>
        <dbReference type="Proteomes" id="UP000485058"/>
    </source>
</evidence>
<gene>
    <name evidence="6" type="ORF">HaLaN_05314</name>
</gene>
<name>A0A699YT02_HAELA</name>
<organism evidence="6 7">
    <name type="scientific">Haematococcus lacustris</name>
    <name type="common">Green alga</name>
    <name type="synonym">Haematococcus pluvialis</name>
    <dbReference type="NCBI Taxonomy" id="44745"/>
    <lineage>
        <taxon>Eukaryota</taxon>
        <taxon>Viridiplantae</taxon>
        <taxon>Chlorophyta</taxon>
        <taxon>core chlorophytes</taxon>
        <taxon>Chlorophyceae</taxon>
        <taxon>CS clade</taxon>
        <taxon>Chlamydomonadales</taxon>
        <taxon>Haematococcaceae</taxon>
        <taxon>Haematococcus</taxon>
    </lineage>
</organism>